<keyword evidence="4" id="KW-1185">Reference proteome</keyword>
<dbReference type="GO" id="GO:0044550">
    <property type="term" value="P:secondary metabolite biosynthetic process"/>
    <property type="evidence" value="ECO:0007669"/>
    <property type="project" value="TreeGrafter"/>
</dbReference>
<evidence type="ECO:0000313" key="4">
    <source>
        <dbReference type="Proteomes" id="UP000467249"/>
    </source>
</evidence>
<organism evidence="3 4">
    <name type="scientific">Mycolicibacterium anyangense</name>
    <dbReference type="NCBI Taxonomy" id="1431246"/>
    <lineage>
        <taxon>Bacteria</taxon>
        <taxon>Bacillati</taxon>
        <taxon>Actinomycetota</taxon>
        <taxon>Actinomycetes</taxon>
        <taxon>Mycobacteriales</taxon>
        <taxon>Mycobacteriaceae</taxon>
        <taxon>Mycolicibacterium</taxon>
    </lineage>
</organism>
<dbReference type="GO" id="GO:0043041">
    <property type="term" value="P:amino acid activation for nonribosomal peptide biosynthetic process"/>
    <property type="evidence" value="ECO:0007669"/>
    <property type="project" value="TreeGrafter"/>
</dbReference>
<dbReference type="KEGG" id="many:MANY_00130"/>
<dbReference type="SUPFAM" id="SSF56801">
    <property type="entry name" value="Acetyl-CoA synthetase-like"/>
    <property type="match status" value="1"/>
</dbReference>
<feature type="domain" description="AMP-dependent synthetase/ligase" evidence="1">
    <location>
        <begin position="238"/>
        <end position="415"/>
    </location>
</feature>
<protein>
    <submittedName>
        <fullName evidence="3">Uncharacterized protein</fullName>
    </submittedName>
</protein>
<dbReference type="Gene3D" id="3.30.559.30">
    <property type="entry name" value="Nonribosomal peptide synthetase, condensation domain"/>
    <property type="match status" value="1"/>
</dbReference>
<dbReference type="GO" id="GO:0005737">
    <property type="term" value="C:cytoplasm"/>
    <property type="evidence" value="ECO:0007669"/>
    <property type="project" value="TreeGrafter"/>
</dbReference>
<dbReference type="SUPFAM" id="SSF52777">
    <property type="entry name" value="CoA-dependent acyltransferases"/>
    <property type="match status" value="1"/>
</dbReference>
<evidence type="ECO:0000259" key="2">
    <source>
        <dbReference type="Pfam" id="PF00668"/>
    </source>
</evidence>
<accession>A0A6N4VYB5</accession>
<dbReference type="EMBL" id="AP022620">
    <property type="protein sequence ID" value="BBZ74676.1"/>
    <property type="molecule type" value="Genomic_DNA"/>
</dbReference>
<feature type="domain" description="Condensation" evidence="2">
    <location>
        <begin position="3"/>
        <end position="217"/>
    </location>
</feature>
<dbReference type="InterPro" id="IPR000873">
    <property type="entry name" value="AMP-dep_synth/lig_dom"/>
</dbReference>
<reference evidence="3 4" key="1">
    <citation type="journal article" date="2019" name="Emerg. Microbes Infect.">
        <title>Comprehensive subspecies identification of 175 nontuberculous mycobacteria species based on 7547 genomic profiles.</title>
        <authorList>
            <person name="Matsumoto Y."/>
            <person name="Kinjo T."/>
            <person name="Motooka D."/>
            <person name="Nabeya D."/>
            <person name="Jung N."/>
            <person name="Uechi K."/>
            <person name="Horii T."/>
            <person name="Iida T."/>
            <person name="Fujita J."/>
            <person name="Nakamura S."/>
        </authorList>
    </citation>
    <scope>NUCLEOTIDE SEQUENCE [LARGE SCALE GENOMIC DNA]</scope>
    <source>
        <strain evidence="3 4">JCM 30275</strain>
    </source>
</reference>
<dbReference type="Proteomes" id="UP000467249">
    <property type="component" value="Chromosome"/>
</dbReference>
<dbReference type="GO" id="GO:0031177">
    <property type="term" value="F:phosphopantetheine binding"/>
    <property type="evidence" value="ECO:0007669"/>
    <property type="project" value="TreeGrafter"/>
</dbReference>
<dbReference type="Gene3D" id="3.30.559.10">
    <property type="entry name" value="Chloramphenicol acetyltransferase-like domain"/>
    <property type="match status" value="1"/>
</dbReference>
<gene>
    <name evidence="3" type="ORF">MANY_00130</name>
</gene>
<name>A0A6N4VYB5_9MYCO</name>
<dbReference type="PROSITE" id="PS00455">
    <property type="entry name" value="AMP_BINDING"/>
    <property type="match status" value="1"/>
</dbReference>
<dbReference type="AlphaFoldDB" id="A0A6N4VYB5"/>
<dbReference type="FunFam" id="3.40.50.980:FF:000001">
    <property type="entry name" value="Non-ribosomal peptide synthetase"/>
    <property type="match status" value="1"/>
</dbReference>
<dbReference type="GO" id="GO:0008610">
    <property type="term" value="P:lipid biosynthetic process"/>
    <property type="evidence" value="ECO:0007669"/>
    <property type="project" value="UniProtKB-ARBA"/>
</dbReference>
<dbReference type="GO" id="GO:0003824">
    <property type="term" value="F:catalytic activity"/>
    <property type="evidence" value="ECO:0007669"/>
    <property type="project" value="InterPro"/>
</dbReference>
<proteinExistence type="predicted"/>
<dbReference type="InterPro" id="IPR023213">
    <property type="entry name" value="CAT-like_dom_sf"/>
</dbReference>
<evidence type="ECO:0000313" key="3">
    <source>
        <dbReference type="EMBL" id="BBZ74676.1"/>
    </source>
</evidence>
<dbReference type="InterPro" id="IPR001242">
    <property type="entry name" value="Condensation_dom"/>
</dbReference>
<dbReference type="InterPro" id="IPR020845">
    <property type="entry name" value="AMP-binding_CS"/>
</dbReference>
<evidence type="ECO:0000259" key="1">
    <source>
        <dbReference type="Pfam" id="PF00501"/>
    </source>
</evidence>
<dbReference type="Gene3D" id="3.40.50.980">
    <property type="match status" value="2"/>
</dbReference>
<dbReference type="Pfam" id="PF00668">
    <property type="entry name" value="Condensation"/>
    <property type="match status" value="1"/>
</dbReference>
<dbReference type="Pfam" id="PF00501">
    <property type="entry name" value="AMP-binding"/>
    <property type="match status" value="1"/>
</dbReference>
<dbReference type="UniPathway" id="UPA00011"/>
<sequence>MTTVPAELTRRLTDTATALGVTLNSVVTAALAMVTGYHAGSTDVVLGTTVAGRPGELIGIDDTIGLFLNTVPVRIDLSPKRSASSCIRAIDQQRTTMMRHDHLGLGHIQRAAGDSATALFDSLLVLQNFLDDDTFTDLEAGHGITGVHYHDTTHFPLTWVLTPGHQLTVKLEYRVIDDARARAMVEQLLSVLDQISERPGHAVGAVELVGTADRTALEHVWSQTSHPLDDRTIADLLARRAEQTPDLTALVFGSRRLSFGELDRRVDQLARFLRHRGARPEAFVALALPRSIEMVVALFAVLRSGAAYLPLELDLPTERLRTIVEDATPVLLLTAATDSEVAHCAREAGAQVITIDDPAIGATADHRLTESELAGFTGAGRLDHPAYLVYTSGTTGRPKGVLTGYAGLSNMFFNHREAIFAPTVASRRRR</sequence>
<dbReference type="PANTHER" id="PTHR45527">
    <property type="entry name" value="NONRIBOSOMAL PEPTIDE SYNTHETASE"/>
    <property type="match status" value="1"/>
</dbReference>
<dbReference type="PANTHER" id="PTHR45527:SF1">
    <property type="entry name" value="FATTY ACID SYNTHASE"/>
    <property type="match status" value="1"/>
</dbReference>